<accession>A0AA87IDH3</accession>
<gene>
    <name evidence="2" type="ORF">HMPREF1313_0039</name>
</gene>
<proteinExistence type="predicted"/>
<evidence type="ECO:0000313" key="3">
    <source>
        <dbReference type="Proteomes" id="UP000006410"/>
    </source>
</evidence>
<dbReference type="Proteomes" id="UP000006410">
    <property type="component" value="Unassembled WGS sequence"/>
</dbReference>
<protein>
    <submittedName>
        <fullName evidence="2">Uncharacterized protein</fullName>
    </submittedName>
</protein>
<dbReference type="AlphaFoldDB" id="A0AA87IDH3"/>
<evidence type="ECO:0000256" key="1">
    <source>
        <dbReference type="SAM" id="MobiDB-lite"/>
    </source>
</evidence>
<sequence length="60" mass="6534">MQASLQHIAHSDLSHGITTFHCRFLPGHAHLRAAAPPVSRVVQPTDTSRREHDANLLCAG</sequence>
<name>A0AA87IDH3_BIFLL</name>
<evidence type="ECO:0000313" key="2">
    <source>
        <dbReference type="EMBL" id="EIJ23649.1"/>
    </source>
</evidence>
<dbReference type="EMBL" id="AJTF01000126">
    <property type="protein sequence ID" value="EIJ23649.1"/>
    <property type="molecule type" value="Genomic_DNA"/>
</dbReference>
<comment type="caution">
    <text evidence="2">The sequence shown here is derived from an EMBL/GenBank/DDBJ whole genome shotgun (WGS) entry which is preliminary data.</text>
</comment>
<organism evidence="2 3">
    <name type="scientific">Bifidobacterium longum subsp. longum 1-6B</name>
    <dbReference type="NCBI Taxonomy" id="1161744"/>
    <lineage>
        <taxon>Bacteria</taxon>
        <taxon>Bacillati</taxon>
        <taxon>Actinomycetota</taxon>
        <taxon>Actinomycetes</taxon>
        <taxon>Bifidobacteriales</taxon>
        <taxon>Bifidobacteriaceae</taxon>
        <taxon>Bifidobacterium</taxon>
    </lineage>
</organism>
<feature type="region of interest" description="Disordered" evidence="1">
    <location>
        <begin position="37"/>
        <end position="60"/>
    </location>
</feature>
<reference evidence="2 3" key="1">
    <citation type="journal article" date="2013" name="Genome Announc.">
        <title>Draft Genome Sequences of Two Pairs of Human Intestinal Bifidobacterium longum subsp. longum Strains, 44B and 1-6B and 35B and 2-2B, Consecutively Isolated from Two Children after a 5-Year Time Period.</title>
        <authorList>
            <person name="Shkoporov A.N."/>
            <person name="Efimov B.A."/>
            <person name="Khokhlova E.V."/>
            <person name="Chaplin A.V."/>
            <person name="Kafarskaya L.I."/>
            <person name="Durkin A.S."/>
            <person name="McCorrison J."/>
            <person name="Torralba M."/>
            <person name="Gillis M."/>
            <person name="Sutton G."/>
            <person name="Weibel D.B."/>
            <person name="Nelson K.E."/>
            <person name="Smeianov V.V."/>
        </authorList>
    </citation>
    <scope>NUCLEOTIDE SEQUENCE [LARGE SCALE GENOMIC DNA]</scope>
    <source>
        <strain evidence="2 3">1-6B</strain>
    </source>
</reference>